<dbReference type="SUPFAM" id="SSF48452">
    <property type="entry name" value="TPR-like"/>
    <property type="match status" value="1"/>
</dbReference>
<reference evidence="5 6" key="1">
    <citation type="submission" date="2024-02" db="EMBL/GenBank/DDBJ databases">
        <title>FIRST GENOME SEQUENCES OF Leishmania (Viannia) shawi, Leishmania (Viannia) lindenbergi AND Leishmania (Viannia) utingensis.</title>
        <authorList>
            <person name="Resadore F."/>
            <person name="Custodio M.G.F."/>
            <person name="Boite M.C."/>
            <person name="Cupolillo E."/>
            <person name="Ferreira G.E.M."/>
        </authorList>
    </citation>
    <scope>NUCLEOTIDE SEQUENCE [LARGE SCALE GENOMIC DNA]</scope>
    <source>
        <strain evidence="5 6">MHOM/BR/1966/M15733</strain>
    </source>
</reference>
<dbReference type="Proteomes" id="UP001500131">
    <property type="component" value="Unassembled WGS sequence"/>
</dbReference>
<feature type="region of interest" description="Disordered" evidence="3">
    <location>
        <begin position="360"/>
        <end position="389"/>
    </location>
</feature>
<dbReference type="InterPro" id="IPR041243">
    <property type="entry name" value="STI1/HOP_DP"/>
</dbReference>
<comment type="caution">
    <text evidence="5">The sequence shown here is derived from an EMBL/GenBank/DDBJ whole genome shotgun (WGS) entry which is preliminary data.</text>
</comment>
<evidence type="ECO:0000313" key="5">
    <source>
        <dbReference type="EMBL" id="KAL0499420.1"/>
    </source>
</evidence>
<dbReference type="Gene3D" id="1.10.260.100">
    <property type="match status" value="1"/>
</dbReference>
<dbReference type="FunFam" id="1.10.260.100:FF:000014">
    <property type="entry name" value="Hsc70-interacting protein"/>
    <property type="match status" value="1"/>
</dbReference>
<feature type="domain" description="STI1" evidence="4">
    <location>
        <begin position="296"/>
        <end position="335"/>
    </location>
</feature>
<dbReference type="GO" id="GO:0030544">
    <property type="term" value="F:Hsp70 protein binding"/>
    <property type="evidence" value="ECO:0007669"/>
    <property type="project" value="TreeGrafter"/>
</dbReference>
<feature type="compositionally biased region" description="Low complexity" evidence="3">
    <location>
        <begin position="248"/>
        <end position="260"/>
    </location>
</feature>
<evidence type="ECO:0000259" key="4">
    <source>
        <dbReference type="SMART" id="SM00727"/>
    </source>
</evidence>
<gene>
    <name evidence="5" type="ORF">Q4I31_005536</name>
</gene>
<dbReference type="SMART" id="SM00727">
    <property type="entry name" value="STI1"/>
    <property type="match status" value="1"/>
</dbReference>
<keyword evidence="6" id="KW-1185">Reference proteome</keyword>
<feature type="region of interest" description="Disordered" evidence="3">
    <location>
        <begin position="218"/>
        <end position="284"/>
    </location>
</feature>
<proteinExistence type="predicted"/>
<protein>
    <submittedName>
        <fullName evidence="5">STI1 domain containing protein</fullName>
    </submittedName>
</protein>
<organism evidence="5 6">
    <name type="scientific">Leishmania lindenbergi</name>
    <dbReference type="NCBI Taxonomy" id="651832"/>
    <lineage>
        <taxon>Eukaryota</taxon>
        <taxon>Discoba</taxon>
        <taxon>Euglenozoa</taxon>
        <taxon>Kinetoplastea</taxon>
        <taxon>Metakinetoplastina</taxon>
        <taxon>Trypanosomatida</taxon>
        <taxon>Trypanosomatidae</taxon>
        <taxon>Leishmaniinae</taxon>
        <taxon>Leishmania</taxon>
    </lineage>
</organism>
<sequence>MPLYSDADVSGLRRILEALSRQPGTIHLSELAELKAWATAAGASFPAAAVPTAPVEAATPEQDDKSDSDEEHWTLVDEDPEEIPAKYSEPSDADVDAAISAKGEAVELHADGKLAEAITKMSEALTHNPSNAMYWGIRALYHLEFNKPRAALHDANKTLELNSQNVRALRVRGTVNRHLGHWEDSLKDLSAAQAIDYDEKTNETLKFVQFRSMQRHKRELARQHAEEAAVARRQEELRRQRQREAAEEAAATAEAQAASGGMPGGMPGGFPGGMPGGFPGGMPGGMPPGMESVLQDPDIIAAMQDPEVAPKLTQMMQNPMAAMSMMNDPKVGPVMQKIMAKMMGGGGMPGGMGGMPGGMGGFPGASGMPPRGGAASGGTSRSTTKDDLD</sequence>
<dbReference type="FunFam" id="1.25.40.10:FF:002618">
    <property type="entry name" value="Hsc70-interacting protein (Hip), putative"/>
    <property type="match status" value="1"/>
</dbReference>
<dbReference type="Gene3D" id="1.25.40.10">
    <property type="entry name" value="Tetratricopeptide repeat domain"/>
    <property type="match status" value="1"/>
</dbReference>
<dbReference type="InterPro" id="IPR019734">
    <property type="entry name" value="TPR_rpt"/>
</dbReference>
<evidence type="ECO:0000256" key="2">
    <source>
        <dbReference type="ARBA" id="ARBA00022803"/>
    </source>
</evidence>
<dbReference type="PANTHER" id="PTHR45883:SF2">
    <property type="entry name" value="HSC70-INTERACTING PROTEIN"/>
    <property type="match status" value="1"/>
</dbReference>
<evidence type="ECO:0000256" key="1">
    <source>
        <dbReference type="ARBA" id="ARBA00022737"/>
    </source>
</evidence>
<feature type="compositionally biased region" description="Low complexity" evidence="3">
    <location>
        <begin position="365"/>
        <end position="382"/>
    </location>
</feature>
<evidence type="ECO:0000313" key="6">
    <source>
        <dbReference type="Proteomes" id="UP001500131"/>
    </source>
</evidence>
<dbReference type="InterPro" id="IPR011990">
    <property type="entry name" value="TPR-like_helical_dom_sf"/>
</dbReference>
<feature type="compositionally biased region" description="Gly residues" evidence="3">
    <location>
        <begin position="261"/>
        <end position="284"/>
    </location>
</feature>
<dbReference type="InterPro" id="IPR006636">
    <property type="entry name" value="STI1_HS-bd"/>
</dbReference>
<dbReference type="PANTHER" id="PTHR45883">
    <property type="entry name" value="HSC70-INTERACTING PROTEIN"/>
    <property type="match status" value="1"/>
</dbReference>
<feature type="compositionally biased region" description="Acidic residues" evidence="3">
    <location>
        <begin position="64"/>
        <end position="80"/>
    </location>
</feature>
<dbReference type="SMART" id="SM00028">
    <property type="entry name" value="TPR"/>
    <property type="match status" value="3"/>
</dbReference>
<accession>A0AAW3A3R6</accession>
<feature type="compositionally biased region" description="Basic and acidic residues" evidence="3">
    <location>
        <begin position="220"/>
        <end position="246"/>
    </location>
</feature>
<keyword evidence="2" id="KW-0802">TPR repeat</keyword>
<evidence type="ECO:0000256" key="3">
    <source>
        <dbReference type="SAM" id="MobiDB-lite"/>
    </source>
</evidence>
<feature type="region of interest" description="Disordered" evidence="3">
    <location>
        <begin position="52"/>
        <end position="80"/>
    </location>
</feature>
<keyword evidence="1" id="KW-0677">Repeat</keyword>
<dbReference type="EMBL" id="JBAMZK010000031">
    <property type="protein sequence ID" value="KAL0499420.1"/>
    <property type="molecule type" value="Genomic_DNA"/>
</dbReference>
<dbReference type="Pfam" id="PF17830">
    <property type="entry name" value="STI1-HOP_DP"/>
    <property type="match status" value="1"/>
</dbReference>
<name>A0AAW3A3R6_9TRYP</name>
<dbReference type="AlphaFoldDB" id="A0AAW3A3R6"/>